<comment type="caution">
    <text evidence="1">The sequence shown here is derived from an EMBL/GenBank/DDBJ whole genome shotgun (WGS) entry which is preliminary data.</text>
</comment>
<dbReference type="AlphaFoldDB" id="A0A3L6RHL4"/>
<accession>A0A3L6RHL4</accession>
<gene>
    <name evidence="1" type="ORF">C2845_PM13G07940</name>
</gene>
<evidence type="ECO:0000313" key="2">
    <source>
        <dbReference type="Proteomes" id="UP000275267"/>
    </source>
</evidence>
<dbReference type="InterPro" id="IPR013815">
    <property type="entry name" value="ATP_grasp_subdomain_1"/>
</dbReference>
<evidence type="ECO:0000313" key="1">
    <source>
        <dbReference type="EMBL" id="RLN03883.1"/>
    </source>
</evidence>
<protein>
    <submittedName>
        <fullName evidence="1">Uncharacterized protein</fullName>
    </submittedName>
</protein>
<dbReference type="STRING" id="4540.A0A3L6RHL4"/>
<dbReference type="Gene3D" id="3.30.1490.20">
    <property type="entry name" value="ATP-grasp fold, A domain"/>
    <property type="match status" value="1"/>
</dbReference>
<proteinExistence type="predicted"/>
<reference evidence="2" key="1">
    <citation type="journal article" date="2019" name="Nat. Commun.">
        <title>The genome of broomcorn millet.</title>
        <authorList>
            <person name="Zou C."/>
            <person name="Miki D."/>
            <person name="Li D."/>
            <person name="Tang Q."/>
            <person name="Xiao L."/>
            <person name="Rajput S."/>
            <person name="Deng P."/>
            <person name="Jia W."/>
            <person name="Huang R."/>
            <person name="Zhang M."/>
            <person name="Sun Y."/>
            <person name="Hu J."/>
            <person name="Fu X."/>
            <person name="Schnable P.S."/>
            <person name="Li F."/>
            <person name="Zhang H."/>
            <person name="Feng B."/>
            <person name="Zhu X."/>
            <person name="Liu R."/>
            <person name="Schnable J.C."/>
            <person name="Zhu J.-K."/>
            <person name="Zhang H."/>
        </authorList>
    </citation>
    <scope>NUCLEOTIDE SEQUENCE [LARGE SCALE GENOMIC DNA]</scope>
</reference>
<organism evidence="1 2">
    <name type="scientific">Panicum miliaceum</name>
    <name type="common">Proso millet</name>
    <name type="synonym">Broomcorn millet</name>
    <dbReference type="NCBI Taxonomy" id="4540"/>
    <lineage>
        <taxon>Eukaryota</taxon>
        <taxon>Viridiplantae</taxon>
        <taxon>Streptophyta</taxon>
        <taxon>Embryophyta</taxon>
        <taxon>Tracheophyta</taxon>
        <taxon>Spermatophyta</taxon>
        <taxon>Magnoliopsida</taxon>
        <taxon>Liliopsida</taxon>
        <taxon>Poales</taxon>
        <taxon>Poaceae</taxon>
        <taxon>PACMAD clade</taxon>
        <taxon>Panicoideae</taxon>
        <taxon>Panicodae</taxon>
        <taxon>Paniceae</taxon>
        <taxon>Panicinae</taxon>
        <taxon>Panicum</taxon>
        <taxon>Panicum sect. Panicum</taxon>
    </lineage>
</organism>
<sequence>MAAPAASPPQHPRAPGALAPRIRSLPSHFSSGFVEFMGPFLEVGADGLGIVDCVVLQGAELMGKYDQRTQGRGIWARAGGRGLGTFESGLKGGVRIVKAEEAEGLANHDICIQYFSLIEAHLDLVANFVHLMLGSEPSYM</sequence>
<dbReference type="GO" id="GO:0005524">
    <property type="term" value="F:ATP binding"/>
    <property type="evidence" value="ECO:0007669"/>
    <property type="project" value="InterPro"/>
</dbReference>
<dbReference type="Proteomes" id="UP000275267">
    <property type="component" value="Unassembled WGS sequence"/>
</dbReference>
<keyword evidence="2" id="KW-1185">Reference proteome</keyword>
<dbReference type="EMBL" id="PQIB02000008">
    <property type="protein sequence ID" value="RLN03883.1"/>
    <property type="molecule type" value="Genomic_DNA"/>
</dbReference>
<name>A0A3L6RHL4_PANMI</name>